<protein>
    <submittedName>
        <fullName evidence="1">Uncharacterized protein</fullName>
    </submittedName>
</protein>
<gene>
    <name evidence="1" type="ORF">QYE76_024833</name>
</gene>
<sequence>MKFTCFFPGSSSCPLFCWQGHTIFVWNFTFSQCDSLLLQSSRVQNRARARGCRAEHATDDVIRSMSWINFEDDHSTPPRPSTQIGDGSSASPLRIFALASIAFRFFFAKLQNQAKEGRFPNKNAFSACRGSLSHLSQRCASSKGTYSHCEDYLKFALVYELMEVNEDSGQLSSRKLCVVVGEVVMPWSASEELATSQSRCCPRSLNSVGLGFWLVEYMLVQAIGNTQLVLRVYDVLINAICLLKTLLFA</sequence>
<proteinExistence type="predicted"/>
<evidence type="ECO:0000313" key="1">
    <source>
        <dbReference type="EMBL" id="KAK1619316.1"/>
    </source>
</evidence>
<reference evidence="1" key="1">
    <citation type="submission" date="2023-07" db="EMBL/GenBank/DDBJ databases">
        <title>A chromosome-level genome assembly of Lolium multiflorum.</title>
        <authorList>
            <person name="Chen Y."/>
            <person name="Copetti D."/>
            <person name="Kolliker R."/>
            <person name="Studer B."/>
        </authorList>
    </citation>
    <scope>NUCLEOTIDE SEQUENCE</scope>
    <source>
        <strain evidence="1">02402/16</strain>
        <tissue evidence="1">Leaf</tissue>
    </source>
</reference>
<keyword evidence="2" id="KW-1185">Reference proteome</keyword>
<dbReference type="Proteomes" id="UP001231189">
    <property type="component" value="Unassembled WGS sequence"/>
</dbReference>
<evidence type="ECO:0000313" key="2">
    <source>
        <dbReference type="Proteomes" id="UP001231189"/>
    </source>
</evidence>
<organism evidence="1 2">
    <name type="scientific">Lolium multiflorum</name>
    <name type="common">Italian ryegrass</name>
    <name type="synonym">Lolium perenne subsp. multiflorum</name>
    <dbReference type="NCBI Taxonomy" id="4521"/>
    <lineage>
        <taxon>Eukaryota</taxon>
        <taxon>Viridiplantae</taxon>
        <taxon>Streptophyta</taxon>
        <taxon>Embryophyta</taxon>
        <taxon>Tracheophyta</taxon>
        <taxon>Spermatophyta</taxon>
        <taxon>Magnoliopsida</taxon>
        <taxon>Liliopsida</taxon>
        <taxon>Poales</taxon>
        <taxon>Poaceae</taxon>
        <taxon>BOP clade</taxon>
        <taxon>Pooideae</taxon>
        <taxon>Poodae</taxon>
        <taxon>Poeae</taxon>
        <taxon>Poeae Chloroplast Group 2 (Poeae type)</taxon>
        <taxon>Loliodinae</taxon>
        <taxon>Loliinae</taxon>
        <taxon>Lolium</taxon>
    </lineage>
</organism>
<dbReference type="AlphaFoldDB" id="A0AAD8REN9"/>
<dbReference type="EMBL" id="JAUUTY010000006">
    <property type="protein sequence ID" value="KAK1619316.1"/>
    <property type="molecule type" value="Genomic_DNA"/>
</dbReference>
<comment type="caution">
    <text evidence="1">The sequence shown here is derived from an EMBL/GenBank/DDBJ whole genome shotgun (WGS) entry which is preliminary data.</text>
</comment>
<accession>A0AAD8REN9</accession>
<name>A0AAD8REN9_LOLMU</name>